<name>A0A7C2XF74_9BACT</name>
<dbReference type="GO" id="GO:0005524">
    <property type="term" value="F:ATP binding"/>
    <property type="evidence" value="ECO:0007669"/>
    <property type="project" value="UniProtKB-KW"/>
</dbReference>
<accession>A0A7C2XF74</accession>
<organism evidence="10">
    <name type="scientific">Desulfurivibrio alkaliphilus</name>
    <dbReference type="NCBI Taxonomy" id="427923"/>
    <lineage>
        <taxon>Bacteria</taxon>
        <taxon>Pseudomonadati</taxon>
        <taxon>Thermodesulfobacteriota</taxon>
        <taxon>Desulfobulbia</taxon>
        <taxon>Desulfobulbales</taxon>
        <taxon>Desulfobulbaceae</taxon>
        <taxon>Desulfurivibrio</taxon>
    </lineage>
</organism>
<dbReference type="NCBIfam" id="TIGR02857">
    <property type="entry name" value="CydD"/>
    <property type="match status" value="1"/>
</dbReference>
<evidence type="ECO:0000313" key="10">
    <source>
        <dbReference type="EMBL" id="HET97329.1"/>
    </source>
</evidence>
<evidence type="ECO:0000256" key="6">
    <source>
        <dbReference type="ARBA" id="ARBA00023136"/>
    </source>
</evidence>
<feature type="transmembrane region" description="Helical" evidence="7">
    <location>
        <begin position="138"/>
        <end position="157"/>
    </location>
</feature>
<evidence type="ECO:0000256" key="4">
    <source>
        <dbReference type="ARBA" id="ARBA00022840"/>
    </source>
</evidence>
<dbReference type="SMART" id="SM00382">
    <property type="entry name" value="AAA"/>
    <property type="match status" value="1"/>
</dbReference>
<feature type="transmembrane region" description="Helical" evidence="7">
    <location>
        <begin position="62"/>
        <end position="83"/>
    </location>
</feature>
<keyword evidence="6 7" id="KW-0472">Membrane</keyword>
<dbReference type="SUPFAM" id="SSF52540">
    <property type="entry name" value="P-loop containing nucleoside triphosphate hydrolases"/>
    <property type="match status" value="1"/>
</dbReference>
<feature type="domain" description="ABC transmembrane type-1" evidence="9">
    <location>
        <begin position="22"/>
        <end position="306"/>
    </location>
</feature>
<evidence type="ECO:0000256" key="3">
    <source>
        <dbReference type="ARBA" id="ARBA00022741"/>
    </source>
</evidence>
<evidence type="ECO:0000256" key="7">
    <source>
        <dbReference type="SAM" id="Phobius"/>
    </source>
</evidence>
<dbReference type="AlphaFoldDB" id="A0A7C2XF74"/>
<dbReference type="GO" id="GO:0005886">
    <property type="term" value="C:plasma membrane"/>
    <property type="evidence" value="ECO:0007669"/>
    <property type="project" value="UniProtKB-SubCell"/>
</dbReference>
<feature type="transmembrane region" description="Helical" evidence="7">
    <location>
        <begin position="20"/>
        <end position="42"/>
    </location>
</feature>
<dbReference type="InterPro" id="IPR039421">
    <property type="entry name" value="Type_1_exporter"/>
</dbReference>
<dbReference type="CDD" id="cd18584">
    <property type="entry name" value="ABC_6TM_AarD_CydD"/>
    <property type="match status" value="1"/>
</dbReference>
<gene>
    <name evidence="10" type="primary">cydD</name>
    <name evidence="10" type="ORF">ENN98_01230</name>
</gene>
<dbReference type="PROSITE" id="PS00211">
    <property type="entry name" value="ABC_TRANSPORTER_1"/>
    <property type="match status" value="1"/>
</dbReference>
<feature type="domain" description="ABC transporter" evidence="8">
    <location>
        <begin position="345"/>
        <end position="560"/>
    </location>
</feature>
<evidence type="ECO:0000259" key="8">
    <source>
        <dbReference type="PROSITE" id="PS50893"/>
    </source>
</evidence>
<feature type="transmembrane region" description="Helical" evidence="7">
    <location>
        <begin position="272"/>
        <end position="294"/>
    </location>
</feature>
<evidence type="ECO:0000256" key="2">
    <source>
        <dbReference type="ARBA" id="ARBA00022692"/>
    </source>
</evidence>
<dbReference type="GO" id="GO:0042883">
    <property type="term" value="P:cysteine transport"/>
    <property type="evidence" value="ECO:0007669"/>
    <property type="project" value="InterPro"/>
</dbReference>
<keyword evidence="4" id="KW-0067">ATP-binding</keyword>
<dbReference type="EMBL" id="DSDS01000028">
    <property type="protein sequence ID" value="HET97329.1"/>
    <property type="molecule type" value="Genomic_DNA"/>
</dbReference>
<dbReference type="Pfam" id="PF00664">
    <property type="entry name" value="ABC_membrane"/>
    <property type="match status" value="1"/>
</dbReference>
<dbReference type="InterPro" id="IPR011527">
    <property type="entry name" value="ABC1_TM_dom"/>
</dbReference>
<dbReference type="SUPFAM" id="SSF90123">
    <property type="entry name" value="ABC transporter transmembrane region"/>
    <property type="match status" value="1"/>
</dbReference>
<dbReference type="Gene3D" id="3.40.50.300">
    <property type="entry name" value="P-loop containing nucleotide triphosphate hydrolases"/>
    <property type="match status" value="1"/>
</dbReference>
<comment type="caution">
    <text evidence="10">The sequence shown here is derived from an EMBL/GenBank/DDBJ whole genome shotgun (WGS) entry which is preliminary data.</text>
</comment>
<keyword evidence="2 7" id="KW-0812">Transmembrane</keyword>
<evidence type="ECO:0000256" key="5">
    <source>
        <dbReference type="ARBA" id="ARBA00022989"/>
    </source>
</evidence>
<feature type="transmembrane region" description="Helical" evidence="7">
    <location>
        <begin position="239"/>
        <end position="266"/>
    </location>
</feature>
<dbReference type="GO" id="GO:0140359">
    <property type="term" value="F:ABC-type transporter activity"/>
    <property type="evidence" value="ECO:0007669"/>
    <property type="project" value="InterPro"/>
</dbReference>
<keyword evidence="3" id="KW-0547">Nucleotide-binding</keyword>
<dbReference type="Pfam" id="PF00005">
    <property type="entry name" value="ABC_tran"/>
    <property type="match status" value="1"/>
</dbReference>
<dbReference type="PANTHER" id="PTHR24221">
    <property type="entry name" value="ATP-BINDING CASSETTE SUB-FAMILY B"/>
    <property type="match status" value="1"/>
</dbReference>
<dbReference type="InterPro" id="IPR017871">
    <property type="entry name" value="ABC_transporter-like_CS"/>
</dbReference>
<dbReference type="InterPro" id="IPR003439">
    <property type="entry name" value="ABC_transporter-like_ATP-bd"/>
</dbReference>
<dbReference type="CDD" id="cd03228">
    <property type="entry name" value="ABCC_MRP_Like"/>
    <property type="match status" value="1"/>
</dbReference>
<dbReference type="PROSITE" id="PS50893">
    <property type="entry name" value="ABC_TRANSPORTER_2"/>
    <property type="match status" value="1"/>
</dbReference>
<dbReference type="InterPro" id="IPR036640">
    <property type="entry name" value="ABC1_TM_sf"/>
</dbReference>
<comment type="subcellular location">
    <subcellularLocation>
        <location evidence="1">Cell membrane</location>
        <topology evidence="1">Multi-pass membrane protein</topology>
    </subcellularLocation>
</comment>
<dbReference type="PROSITE" id="PS50929">
    <property type="entry name" value="ABC_TM1F"/>
    <property type="match status" value="1"/>
</dbReference>
<dbReference type="InterPro" id="IPR014216">
    <property type="entry name" value="ABC_transptr_CydD"/>
</dbReference>
<sequence>MTEANGLAWLAGYRKHAGSLLLMAVGLGFTAGILLIIQASLLSRVVTQVVFAGQGLSQVLPHIWLILALVGGRALLVGGGRYCGGLAAVRVKEAVRRDLLDHLAAASPVGLTGGGAPGELVDLSVDGSEFLDGYFSGYLPQMAMAVLMPAAILAFIFPLDLVAALILLFTAPLIPFFMVIIGRRAERLNRRFWNQTTRLSHRFLDTIQGLTTLKIFNAGHREARVVAEISRQYGQSTLAVLRVAFLSALALEFLATISVALVAVIIGFKLLWGDLTFAAGFLILILAPEFYLPLRNLGSNFHARAAAITTAEKMLRLLRLPLREQHEATGHDLPAPASGPGSYQITLAGVSYGYEAGREAVRDLSITLPTRGLCCLYGPSGSGKSTVLKLIGGLLKPQRGKILINGSDLGRVELSQWHRQLAYLPQKPHLLQRSVRENIKIGNPEATMAEIRRAAVGARIDRELAELPAGYDTLLGEEGQDLSGGQRQRVALARVLVSSRPLVLLDEPTAGLDQASSELVRQTIVELARSRTVVMVTHDHLFLPLADKVIRLDEGIYSTA</sequence>
<dbReference type="PANTHER" id="PTHR24221:SF590">
    <property type="entry name" value="COMPONENT LINKED WITH THE ASSEMBLY OF CYTOCHROME' TRANSPORT TRANSMEMBRANE ATP-BINDING PROTEIN ABC TRANSPORTER CYDD-RELATED"/>
    <property type="match status" value="1"/>
</dbReference>
<proteinExistence type="predicted"/>
<dbReference type="Gene3D" id="1.20.1560.10">
    <property type="entry name" value="ABC transporter type 1, transmembrane domain"/>
    <property type="match status" value="1"/>
</dbReference>
<evidence type="ECO:0000256" key="1">
    <source>
        <dbReference type="ARBA" id="ARBA00004651"/>
    </source>
</evidence>
<protein>
    <submittedName>
        <fullName evidence="10">Thiol reductant ABC exporter subunit CydD</fullName>
    </submittedName>
</protein>
<dbReference type="InterPro" id="IPR003593">
    <property type="entry name" value="AAA+_ATPase"/>
</dbReference>
<feature type="transmembrane region" description="Helical" evidence="7">
    <location>
        <begin position="163"/>
        <end position="181"/>
    </location>
</feature>
<evidence type="ECO:0000259" key="9">
    <source>
        <dbReference type="PROSITE" id="PS50929"/>
    </source>
</evidence>
<dbReference type="GO" id="GO:0016887">
    <property type="term" value="F:ATP hydrolysis activity"/>
    <property type="evidence" value="ECO:0007669"/>
    <property type="project" value="InterPro"/>
</dbReference>
<dbReference type="Proteomes" id="UP000885986">
    <property type="component" value="Unassembled WGS sequence"/>
</dbReference>
<dbReference type="InterPro" id="IPR027417">
    <property type="entry name" value="P-loop_NTPase"/>
</dbReference>
<keyword evidence="5 7" id="KW-1133">Transmembrane helix</keyword>
<reference evidence="10" key="1">
    <citation type="journal article" date="2020" name="mSystems">
        <title>Genome- and Community-Level Interaction Insights into Carbon Utilization and Element Cycling Functions of Hydrothermarchaeota in Hydrothermal Sediment.</title>
        <authorList>
            <person name="Zhou Z."/>
            <person name="Liu Y."/>
            <person name="Xu W."/>
            <person name="Pan J."/>
            <person name="Luo Z.H."/>
            <person name="Li M."/>
        </authorList>
    </citation>
    <scope>NUCLEOTIDE SEQUENCE [LARGE SCALE GENOMIC DNA]</scope>
    <source>
        <strain evidence="10">SpSt-1224</strain>
    </source>
</reference>